<keyword evidence="6 9" id="KW-0067">ATP-binding</keyword>
<dbReference type="SMART" id="SM00981">
    <property type="entry name" value="THUMP"/>
    <property type="match status" value="1"/>
</dbReference>
<feature type="binding site" evidence="9">
    <location>
        <position position="276"/>
    </location>
    <ligand>
        <name>ATP</name>
        <dbReference type="ChEBI" id="CHEBI:30616"/>
    </ligand>
</feature>
<dbReference type="Pfam" id="PF22025">
    <property type="entry name" value="ThiI_fer"/>
    <property type="match status" value="1"/>
</dbReference>
<evidence type="ECO:0000256" key="8">
    <source>
        <dbReference type="ARBA" id="ARBA00022977"/>
    </source>
</evidence>
<dbReference type="Proteomes" id="UP000030624">
    <property type="component" value="Chromosome"/>
</dbReference>
<dbReference type="GO" id="GO:0000049">
    <property type="term" value="F:tRNA binding"/>
    <property type="evidence" value="ECO:0007669"/>
    <property type="project" value="UniProtKB-UniRule"/>
</dbReference>
<evidence type="ECO:0000256" key="3">
    <source>
        <dbReference type="ARBA" id="ARBA00022555"/>
    </source>
</evidence>
<dbReference type="SUPFAM" id="SSF52402">
    <property type="entry name" value="Adenine nucleotide alpha hydrolases-like"/>
    <property type="match status" value="1"/>
</dbReference>
<dbReference type="FunFam" id="3.40.50.620:FF:000053">
    <property type="entry name" value="Probable tRNA sulfurtransferase"/>
    <property type="match status" value="1"/>
</dbReference>
<evidence type="ECO:0000313" key="12">
    <source>
        <dbReference type="Proteomes" id="UP000030624"/>
    </source>
</evidence>
<accession>A0A0A7GE35</accession>
<keyword evidence="5 9" id="KW-0547">Nucleotide-binding</keyword>
<evidence type="ECO:0000256" key="4">
    <source>
        <dbReference type="ARBA" id="ARBA00022679"/>
    </source>
</evidence>
<dbReference type="PANTHER" id="PTHR43209:SF1">
    <property type="entry name" value="TRNA SULFURTRANSFERASE"/>
    <property type="match status" value="1"/>
</dbReference>
<evidence type="ECO:0000259" key="10">
    <source>
        <dbReference type="PROSITE" id="PS51165"/>
    </source>
</evidence>
<dbReference type="InterPro" id="IPR050102">
    <property type="entry name" value="tRNA_sulfurtransferase_ThiI"/>
</dbReference>
<dbReference type="RefSeq" id="WP_048091809.1">
    <property type="nucleotide sequence ID" value="NZ_CP009552.1"/>
</dbReference>
<feature type="binding site" evidence="9">
    <location>
        <position position="254"/>
    </location>
    <ligand>
        <name>ATP</name>
        <dbReference type="ChEBI" id="CHEBI:30616"/>
    </ligand>
</feature>
<evidence type="ECO:0000313" key="11">
    <source>
        <dbReference type="EMBL" id="AIY90133.1"/>
    </source>
</evidence>
<dbReference type="GO" id="GO:0140741">
    <property type="term" value="F:tRNA-uracil-4 sulfurtransferase activity"/>
    <property type="evidence" value="ECO:0007669"/>
    <property type="project" value="UniProtKB-EC"/>
</dbReference>
<dbReference type="InterPro" id="IPR014729">
    <property type="entry name" value="Rossmann-like_a/b/a_fold"/>
</dbReference>
<dbReference type="GO" id="GO:0002937">
    <property type="term" value="P:tRNA 4-thiouridine biosynthesis"/>
    <property type="evidence" value="ECO:0007669"/>
    <property type="project" value="TreeGrafter"/>
</dbReference>
<organism evidence="11 12">
    <name type="scientific">Geoglobus acetivorans</name>
    <dbReference type="NCBI Taxonomy" id="565033"/>
    <lineage>
        <taxon>Archaea</taxon>
        <taxon>Methanobacteriati</taxon>
        <taxon>Methanobacteriota</taxon>
        <taxon>Archaeoglobi</taxon>
        <taxon>Archaeoglobales</taxon>
        <taxon>Archaeoglobaceae</taxon>
        <taxon>Geoglobus</taxon>
    </lineage>
</organism>
<dbReference type="PANTHER" id="PTHR43209">
    <property type="entry name" value="TRNA SULFURTRANSFERASE"/>
    <property type="match status" value="1"/>
</dbReference>
<evidence type="ECO:0000256" key="9">
    <source>
        <dbReference type="HAMAP-Rule" id="MF_00021"/>
    </source>
</evidence>
<dbReference type="InterPro" id="IPR020536">
    <property type="entry name" value="ThiI_AANH"/>
</dbReference>
<gene>
    <name evidence="9" type="primary">thiI</name>
    <name evidence="11" type="ORF">GACE_1089</name>
</gene>
<dbReference type="InterPro" id="IPR003720">
    <property type="entry name" value="tRNA_STrfase"/>
</dbReference>
<feature type="binding site" evidence="9">
    <location>
        <position position="285"/>
    </location>
    <ligand>
        <name>ATP</name>
        <dbReference type="ChEBI" id="CHEBI:30616"/>
    </ligand>
</feature>
<dbReference type="AlphaFoldDB" id="A0A0A7GE35"/>
<comment type="subcellular location">
    <subcellularLocation>
        <location evidence="1 9">Cytoplasm</location>
    </subcellularLocation>
</comment>
<dbReference type="GO" id="GO:0005829">
    <property type="term" value="C:cytosol"/>
    <property type="evidence" value="ECO:0007669"/>
    <property type="project" value="TreeGrafter"/>
</dbReference>
<dbReference type="InterPro" id="IPR054173">
    <property type="entry name" value="ThiI_fer"/>
</dbReference>
<sequence length="376" mass="42562">MRVYVVHYSEIALKGKNRSYFERKLVGNLRRKLGDGGIKIRREYGRIVIDSGDERIENVLRKTPGVKYSALAEMVEPDIGLIAEKAIEFAPDSGTFRVETKRSYKEFPMNSMEVNRLIGERILRVKKNLKVDLKNPENTVYIEISKDHAYIYSGRIEGVGGLPAGVSGKVVALISGGIDSPVSAFMAMKRGAEVVAVHFFNSTIHSPSVRKKIHDLVGKLSEYHRIKLYMVPFVQIQREIIAKIPADYRMVVYRRSMMRMASMIAERENAKAIFTGDNLGQVASQTLDNMRTIYEAAQYPVLTPLIGLDKDEIIEVARKIGTYEISILPYEDCCSLLVSRHPATKTTPEDVMRFESFCNLQEEDAVENAEVYEYGF</sequence>
<dbReference type="EMBL" id="CP009552">
    <property type="protein sequence ID" value="AIY90133.1"/>
    <property type="molecule type" value="Genomic_DNA"/>
</dbReference>
<dbReference type="GO" id="GO:0052837">
    <property type="term" value="P:thiazole biosynthetic process"/>
    <property type="evidence" value="ECO:0007669"/>
    <property type="project" value="TreeGrafter"/>
</dbReference>
<evidence type="ECO:0000256" key="6">
    <source>
        <dbReference type="ARBA" id="ARBA00022840"/>
    </source>
</evidence>
<keyword evidence="7 9" id="KW-0694">RNA-binding</keyword>
<keyword evidence="3 9" id="KW-0820">tRNA-binding</keyword>
<dbReference type="CDD" id="cd01712">
    <property type="entry name" value="PPase_ThiI"/>
    <property type="match status" value="1"/>
</dbReference>
<dbReference type="PROSITE" id="PS51165">
    <property type="entry name" value="THUMP"/>
    <property type="match status" value="1"/>
</dbReference>
<dbReference type="InterPro" id="IPR004114">
    <property type="entry name" value="THUMP_dom"/>
</dbReference>
<name>A0A0A7GE35_GEOAI</name>
<dbReference type="Gene3D" id="3.40.50.620">
    <property type="entry name" value="HUPs"/>
    <property type="match status" value="1"/>
</dbReference>
<evidence type="ECO:0000256" key="7">
    <source>
        <dbReference type="ARBA" id="ARBA00022884"/>
    </source>
</evidence>
<dbReference type="GO" id="GO:0004810">
    <property type="term" value="F:CCA tRNA nucleotidyltransferase activity"/>
    <property type="evidence" value="ECO:0007669"/>
    <property type="project" value="InterPro"/>
</dbReference>
<dbReference type="GO" id="GO:0009229">
    <property type="term" value="P:thiamine diphosphate biosynthetic process"/>
    <property type="evidence" value="ECO:0007669"/>
    <property type="project" value="UniProtKB-UniRule"/>
</dbReference>
<dbReference type="SUPFAM" id="SSF143437">
    <property type="entry name" value="THUMP domain-like"/>
    <property type="match status" value="1"/>
</dbReference>
<dbReference type="InterPro" id="IPR049961">
    <property type="entry name" value="ThiI_N"/>
</dbReference>
<keyword evidence="2 9" id="KW-0963">Cytoplasm</keyword>
<dbReference type="GO" id="GO:0009228">
    <property type="term" value="P:thiamine biosynthetic process"/>
    <property type="evidence" value="ECO:0007669"/>
    <property type="project" value="UniProtKB-KW"/>
</dbReference>
<dbReference type="Pfam" id="PF02926">
    <property type="entry name" value="THUMP"/>
    <property type="match status" value="1"/>
</dbReference>
<evidence type="ECO:0000256" key="5">
    <source>
        <dbReference type="ARBA" id="ARBA00022741"/>
    </source>
</evidence>
<dbReference type="eggNOG" id="arCOG00038">
    <property type="taxonomic scope" value="Archaea"/>
</dbReference>
<dbReference type="GeneID" id="24797675"/>
<dbReference type="NCBIfam" id="TIGR00342">
    <property type="entry name" value="tRNA uracil 4-sulfurtransferase ThiI"/>
    <property type="match status" value="1"/>
</dbReference>
<evidence type="ECO:0000256" key="1">
    <source>
        <dbReference type="ARBA" id="ARBA00004496"/>
    </source>
</evidence>
<dbReference type="Pfam" id="PF02568">
    <property type="entry name" value="ThiI"/>
    <property type="match status" value="1"/>
</dbReference>
<feature type="domain" description="THUMP" evidence="10">
    <location>
        <begin position="54"/>
        <end position="155"/>
    </location>
</feature>
<keyword evidence="4 9" id="KW-0808">Transferase</keyword>
<keyword evidence="8 9" id="KW-0784">Thiamine biosynthesis</keyword>
<dbReference type="CDD" id="cd11716">
    <property type="entry name" value="THUMP_ThiI"/>
    <property type="match status" value="1"/>
</dbReference>
<dbReference type="EC" id="2.8.1.4" evidence="9"/>
<comment type="pathway">
    <text evidence="9">Cofactor biosynthesis; thiamine diphosphate biosynthesis.</text>
</comment>
<dbReference type="KEGG" id="gac:GACE_1089"/>
<comment type="similarity">
    <text evidence="9">Belongs to the ThiI family.</text>
</comment>
<comment type="catalytic activity">
    <reaction evidence="9">
        <text>[ThiS sulfur-carrier protein]-C-terminal Gly-Gly-AMP + S-sulfanyl-L-cysteinyl-[cysteine desulfurase] + AH2 = [ThiS sulfur-carrier protein]-C-terminal-Gly-aminoethanethioate + L-cysteinyl-[cysteine desulfurase] + A + AMP + 2 H(+)</text>
        <dbReference type="Rhea" id="RHEA:43340"/>
        <dbReference type="Rhea" id="RHEA-COMP:12157"/>
        <dbReference type="Rhea" id="RHEA-COMP:12158"/>
        <dbReference type="Rhea" id="RHEA-COMP:12910"/>
        <dbReference type="Rhea" id="RHEA-COMP:19908"/>
        <dbReference type="ChEBI" id="CHEBI:13193"/>
        <dbReference type="ChEBI" id="CHEBI:15378"/>
        <dbReference type="ChEBI" id="CHEBI:17499"/>
        <dbReference type="ChEBI" id="CHEBI:29950"/>
        <dbReference type="ChEBI" id="CHEBI:61963"/>
        <dbReference type="ChEBI" id="CHEBI:90618"/>
        <dbReference type="ChEBI" id="CHEBI:232372"/>
        <dbReference type="ChEBI" id="CHEBI:456215"/>
    </reaction>
</comment>
<dbReference type="GO" id="GO:0005524">
    <property type="term" value="F:ATP binding"/>
    <property type="evidence" value="ECO:0007669"/>
    <property type="project" value="UniProtKB-UniRule"/>
</dbReference>
<dbReference type="HAMAP" id="MF_00021">
    <property type="entry name" value="ThiI"/>
    <property type="match status" value="1"/>
</dbReference>
<comment type="function">
    <text evidence="9">Catalyzes the ATP-dependent transfer of a sulfur to tRNA to produce 4-thiouridine in position 8 of tRNAs, which functions as a near-UV photosensor. Also catalyzes the transfer of sulfur to the sulfur carrier protein ThiS, forming ThiS-thiocarboxylate. This is a step in the synthesis of thiazole, in the thiamine biosynthesis pathway. The sulfur is donated as persulfide by IscS.</text>
</comment>
<dbReference type="HOGENOM" id="CLU_037952_4_0_2"/>
<dbReference type="InterPro" id="IPR049962">
    <property type="entry name" value="THUMP_ThiI"/>
</dbReference>
<dbReference type="UniPathway" id="UPA00060"/>
<dbReference type="STRING" id="565033.GACE_1089"/>
<feature type="binding site" evidence="9">
    <location>
        <begin position="198"/>
        <end position="199"/>
    </location>
    <ligand>
        <name>ATP</name>
        <dbReference type="ChEBI" id="CHEBI:30616"/>
    </ligand>
</feature>
<comment type="catalytic activity">
    <reaction evidence="9">
        <text>[ThiI sulfur-carrier protein]-S-sulfanyl-L-cysteine + a uridine in tRNA + 2 reduced [2Fe-2S]-[ferredoxin] + ATP + H(+) = [ThiI sulfur-carrier protein]-L-cysteine + a 4-thiouridine in tRNA + 2 oxidized [2Fe-2S]-[ferredoxin] + AMP + diphosphate</text>
        <dbReference type="Rhea" id="RHEA:24176"/>
        <dbReference type="Rhea" id="RHEA-COMP:10000"/>
        <dbReference type="Rhea" id="RHEA-COMP:10001"/>
        <dbReference type="Rhea" id="RHEA-COMP:13337"/>
        <dbReference type="Rhea" id="RHEA-COMP:13338"/>
        <dbReference type="Rhea" id="RHEA-COMP:13339"/>
        <dbReference type="Rhea" id="RHEA-COMP:13340"/>
        <dbReference type="ChEBI" id="CHEBI:15378"/>
        <dbReference type="ChEBI" id="CHEBI:29950"/>
        <dbReference type="ChEBI" id="CHEBI:30616"/>
        <dbReference type="ChEBI" id="CHEBI:33019"/>
        <dbReference type="ChEBI" id="CHEBI:33737"/>
        <dbReference type="ChEBI" id="CHEBI:33738"/>
        <dbReference type="ChEBI" id="CHEBI:61963"/>
        <dbReference type="ChEBI" id="CHEBI:65315"/>
        <dbReference type="ChEBI" id="CHEBI:136798"/>
        <dbReference type="ChEBI" id="CHEBI:456215"/>
        <dbReference type="EC" id="2.8.1.4"/>
    </reaction>
</comment>
<reference evidence="11 12" key="1">
    <citation type="journal article" date="2015" name="Appl. Environ. Microbiol.">
        <title>The Geoglobus acetivorans genome: Fe(III) reduction, acetate utilization, autotrophic growth, and degradation of aromatic compounds in a hyperthermophilic archaeon.</title>
        <authorList>
            <person name="Mardanov A.V."/>
            <person name="Slododkina G.B."/>
            <person name="Slobodkin A.I."/>
            <person name="Beletsky A.V."/>
            <person name="Gavrilov S.N."/>
            <person name="Kublanov I.V."/>
            <person name="Bonch-Osmolovskaya E.A."/>
            <person name="Skryabin K.G."/>
            <person name="Ravin N.V."/>
        </authorList>
    </citation>
    <scope>NUCLEOTIDE SEQUENCE [LARGE SCALE GENOMIC DNA]</scope>
    <source>
        <strain evidence="11 12">SBH6</strain>
    </source>
</reference>
<proteinExistence type="inferred from homology"/>
<evidence type="ECO:0000256" key="2">
    <source>
        <dbReference type="ARBA" id="ARBA00022490"/>
    </source>
</evidence>
<dbReference type="Gene3D" id="3.30.2130.30">
    <property type="match status" value="1"/>
</dbReference>
<feature type="binding site" evidence="9">
    <location>
        <begin position="173"/>
        <end position="174"/>
    </location>
    <ligand>
        <name>ATP</name>
        <dbReference type="ChEBI" id="CHEBI:30616"/>
    </ligand>
</feature>
<protein>
    <recommendedName>
        <fullName evidence="9">Probable tRNA sulfurtransferase</fullName>
        <ecNumber evidence="9">2.8.1.4</ecNumber>
    </recommendedName>
    <alternativeName>
        <fullName evidence="9">Sulfur carrier protein ThiS sulfurtransferase</fullName>
    </alternativeName>
    <alternativeName>
        <fullName evidence="9">Thiamine biosynthesis protein ThiI</fullName>
    </alternativeName>
    <alternativeName>
        <fullName evidence="9">tRNA 4-thiouridine synthase</fullName>
    </alternativeName>
</protein>